<evidence type="ECO:0000313" key="3">
    <source>
        <dbReference type="EMBL" id="SNY77118.1"/>
    </source>
</evidence>
<dbReference type="SUPFAM" id="SSF53756">
    <property type="entry name" value="UDP-Glycosyltransferase/glycogen phosphorylase"/>
    <property type="match status" value="1"/>
</dbReference>
<dbReference type="STRING" id="1379680.GCA_001612615_00088"/>
<dbReference type="InterPro" id="IPR001296">
    <property type="entry name" value="Glyco_trans_1"/>
</dbReference>
<dbReference type="AlphaFoldDB" id="A0A285KWQ9"/>
<dbReference type="Proteomes" id="UP000219565">
    <property type="component" value="Unassembled WGS sequence"/>
</dbReference>
<evidence type="ECO:0000256" key="1">
    <source>
        <dbReference type="ARBA" id="ARBA00022679"/>
    </source>
</evidence>
<dbReference type="OrthoDB" id="9794513at2"/>
<keyword evidence="1 3" id="KW-0808">Transferase</keyword>
<evidence type="ECO:0000313" key="4">
    <source>
        <dbReference type="Proteomes" id="UP000219565"/>
    </source>
</evidence>
<sequence length="337" mass="37312">MEAPTITSNGAAGPLNVLVWHAHSPWMTAFVQGGHRYLVPYDARRGEWARGRCGRPWPANAVDIAPADLVDTDIDLVVLQRPREIDLAHEWLGRAPGIDVPAVYVEHNTPHQHAALTRHPLAGRSDIPLVHVTQFNRLMWDNGRCPSMVIRYGIPDPGQRYTGELPRAATIIHDPVRRCRITGTDLLAPLSEAAPIDVYGAGTERLADALHRPPDRIVGAGDLEQDLLYEELARRRVFLHVPRWTSLGMSVLEAMYLGMPIVALGTTEVSASIPAEAGVVSTEPEILAEAVRQFLHEPMFAELAGKSARQWAQANFGLAEFLREWDRLFADLVAGRR</sequence>
<name>A0A285KWQ9_9NOCA</name>
<accession>A0A285KWQ9</accession>
<organism evidence="3 4">
    <name type="scientific">Nocardia amikacinitolerans</name>
    <dbReference type="NCBI Taxonomy" id="756689"/>
    <lineage>
        <taxon>Bacteria</taxon>
        <taxon>Bacillati</taxon>
        <taxon>Actinomycetota</taxon>
        <taxon>Actinomycetes</taxon>
        <taxon>Mycobacteriales</taxon>
        <taxon>Nocardiaceae</taxon>
        <taxon>Nocardia</taxon>
    </lineage>
</organism>
<keyword evidence="4" id="KW-1185">Reference proteome</keyword>
<reference evidence="3 4" key="1">
    <citation type="submission" date="2017-09" db="EMBL/GenBank/DDBJ databases">
        <authorList>
            <person name="Ehlers B."/>
            <person name="Leendertz F.H."/>
        </authorList>
    </citation>
    <scope>NUCLEOTIDE SEQUENCE [LARGE SCALE GENOMIC DNA]</scope>
    <source>
        <strain evidence="3 4">DSM 45537</strain>
    </source>
</reference>
<dbReference type="GO" id="GO:0016757">
    <property type="term" value="F:glycosyltransferase activity"/>
    <property type="evidence" value="ECO:0007669"/>
    <property type="project" value="InterPro"/>
</dbReference>
<proteinExistence type="predicted"/>
<feature type="domain" description="Glycosyl transferase family 1" evidence="2">
    <location>
        <begin position="216"/>
        <end position="311"/>
    </location>
</feature>
<evidence type="ECO:0000259" key="2">
    <source>
        <dbReference type="Pfam" id="PF00534"/>
    </source>
</evidence>
<dbReference type="RefSeq" id="WP_097243757.1">
    <property type="nucleotide sequence ID" value="NZ_JAMTCW010000001.1"/>
</dbReference>
<dbReference type="Gene3D" id="3.40.50.2000">
    <property type="entry name" value="Glycogen Phosphorylase B"/>
    <property type="match status" value="1"/>
</dbReference>
<gene>
    <name evidence="3" type="ORF">SAMN04244553_0922</name>
</gene>
<dbReference type="EMBL" id="OBEG01000001">
    <property type="protein sequence ID" value="SNY77118.1"/>
    <property type="molecule type" value="Genomic_DNA"/>
</dbReference>
<dbReference type="Pfam" id="PF00534">
    <property type="entry name" value="Glycos_transf_1"/>
    <property type="match status" value="1"/>
</dbReference>
<protein>
    <submittedName>
        <fullName evidence="3">Glycosyl transferases group 1</fullName>
    </submittedName>
</protein>